<organism evidence="15 16">
    <name type="scientific">Marssonina brunnea f. sp. multigermtubi (strain MB_m1)</name>
    <name type="common">Marssonina leaf spot fungus</name>
    <dbReference type="NCBI Taxonomy" id="1072389"/>
    <lineage>
        <taxon>Eukaryota</taxon>
        <taxon>Fungi</taxon>
        <taxon>Dikarya</taxon>
        <taxon>Ascomycota</taxon>
        <taxon>Pezizomycotina</taxon>
        <taxon>Leotiomycetes</taxon>
        <taxon>Helotiales</taxon>
        <taxon>Drepanopezizaceae</taxon>
        <taxon>Drepanopeziza</taxon>
    </lineage>
</organism>
<dbReference type="AlphaFoldDB" id="K1WNX2"/>
<dbReference type="GO" id="GO:0051537">
    <property type="term" value="F:2 iron, 2 sulfur cluster binding"/>
    <property type="evidence" value="ECO:0007669"/>
    <property type="project" value="TreeGrafter"/>
</dbReference>
<keyword evidence="4" id="KW-0409">Iron storage</keyword>
<evidence type="ECO:0000256" key="11">
    <source>
        <dbReference type="ARBA" id="ARBA00023128"/>
    </source>
</evidence>
<evidence type="ECO:0000256" key="13">
    <source>
        <dbReference type="SAM" id="Coils"/>
    </source>
</evidence>
<evidence type="ECO:0000256" key="8">
    <source>
        <dbReference type="ARBA" id="ARBA00023002"/>
    </source>
</evidence>
<protein>
    <recommendedName>
        <fullName evidence="3">ferroxidase</fullName>
        <ecNumber evidence="3">1.16.3.1</ecNumber>
    </recommendedName>
</protein>
<comment type="subcellular location">
    <subcellularLocation>
        <location evidence="1">Mitochondrion</location>
    </subcellularLocation>
</comment>
<evidence type="ECO:0000256" key="2">
    <source>
        <dbReference type="ARBA" id="ARBA00008183"/>
    </source>
</evidence>
<dbReference type="GO" id="GO:0016226">
    <property type="term" value="P:iron-sulfur cluster assembly"/>
    <property type="evidence" value="ECO:0007669"/>
    <property type="project" value="InterPro"/>
</dbReference>
<dbReference type="GO" id="GO:0004322">
    <property type="term" value="F:ferroxidase activity"/>
    <property type="evidence" value="ECO:0007669"/>
    <property type="project" value="UniProtKB-EC"/>
</dbReference>
<dbReference type="InterPro" id="IPR036524">
    <property type="entry name" value="Frataxin/CyaY_sf"/>
</dbReference>
<dbReference type="NCBIfam" id="TIGR03421">
    <property type="entry name" value="FeS_CyaY"/>
    <property type="match status" value="1"/>
</dbReference>
<dbReference type="PANTHER" id="PTHR16821:SF2">
    <property type="entry name" value="FRATAXIN, MITOCHONDRIAL"/>
    <property type="match status" value="1"/>
</dbReference>
<evidence type="ECO:0000256" key="3">
    <source>
        <dbReference type="ARBA" id="ARBA00013107"/>
    </source>
</evidence>
<keyword evidence="7" id="KW-0809">Transit peptide</keyword>
<dbReference type="PANTHER" id="PTHR16821">
    <property type="entry name" value="FRATAXIN"/>
    <property type="match status" value="1"/>
</dbReference>
<comment type="similarity">
    <text evidence="2">Belongs to the frataxin family.</text>
</comment>
<dbReference type="InterPro" id="IPR002908">
    <property type="entry name" value="Frataxin/CyaY"/>
</dbReference>
<evidence type="ECO:0000256" key="4">
    <source>
        <dbReference type="ARBA" id="ARBA00022434"/>
    </source>
</evidence>
<gene>
    <name evidence="15" type="ORF">MBM_02617</name>
</gene>
<dbReference type="GO" id="GO:0006826">
    <property type="term" value="P:iron ion transport"/>
    <property type="evidence" value="ECO:0007669"/>
    <property type="project" value="UniProtKB-KW"/>
</dbReference>
<evidence type="ECO:0000256" key="10">
    <source>
        <dbReference type="ARBA" id="ARBA00023065"/>
    </source>
</evidence>
<dbReference type="SMART" id="SM01219">
    <property type="entry name" value="Frataxin_Cyay"/>
    <property type="match status" value="1"/>
</dbReference>
<evidence type="ECO:0000256" key="12">
    <source>
        <dbReference type="ARBA" id="ARBA00047990"/>
    </source>
</evidence>
<dbReference type="PROSITE" id="PS01344">
    <property type="entry name" value="FRATAXIN_1"/>
    <property type="match status" value="1"/>
</dbReference>
<dbReference type="FunFam" id="3.30.920.10:FF:000004">
    <property type="entry name" value="Mitochondrial chaperone Frataxin"/>
    <property type="match status" value="1"/>
</dbReference>
<keyword evidence="9" id="KW-0408">Iron</keyword>
<dbReference type="PROSITE" id="PS50810">
    <property type="entry name" value="FRATAXIN_2"/>
    <property type="match status" value="1"/>
</dbReference>
<keyword evidence="6" id="KW-0410">Iron transport</keyword>
<keyword evidence="11" id="KW-0496">Mitochondrion</keyword>
<dbReference type="GO" id="GO:0008199">
    <property type="term" value="F:ferric iron binding"/>
    <property type="evidence" value="ECO:0007669"/>
    <property type="project" value="InterPro"/>
</dbReference>
<dbReference type="KEGG" id="mbe:MBM_02617"/>
<keyword evidence="10" id="KW-0406">Ion transport</keyword>
<dbReference type="Proteomes" id="UP000006753">
    <property type="component" value="Unassembled WGS sequence"/>
</dbReference>
<evidence type="ECO:0000256" key="6">
    <source>
        <dbReference type="ARBA" id="ARBA00022496"/>
    </source>
</evidence>
<comment type="catalytic activity">
    <reaction evidence="12">
        <text>4 Fe(2+) + O2 + 4 H(+) = 4 Fe(3+) + 2 H2O</text>
        <dbReference type="Rhea" id="RHEA:11148"/>
        <dbReference type="ChEBI" id="CHEBI:15377"/>
        <dbReference type="ChEBI" id="CHEBI:15378"/>
        <dbReference type="ChEBI" id="CHEBI:15379"/>
        <dbReference type="ChEBI" id="CHEBI:29033"/>
        <dbReference type="ChEBI" id="CHEBI:29034"/>
        <dbReference type="EC" id="1.16.3.1"/>
    </reaction>
</comment>
<evidence type="ECO:0000256" key="14">
    <source>
        <dbReference type="SAM" id="MobiDB-lite"/>
    </source>
</evidence>
<dbReference type="InterPro" id="IPR017789">
    <property type="entry name" value="Frataxin"/>
</dbReference>
<proteinExistence type="inferred from homology"/>
<keyword evidence="8" id="KW-0560">Oxidoreductase</keyword>
<dbReference type="GeneID" id="18758552"/>
<dbReference type="NCBIfam" id="TIGR03422">
    <property type="entry name" value="mito_frataxin"/>
    <property type="match status" value="1"/>
</dbReference>
<dbReference type="SUPFAM" id="SSF55387">
    <property type="entry name" value="Frataxin/Nqo15-like"/>
    <property type="match status" value="1"/>
</dbReference>
<feature type="region of interest" description="Disordered" evidence="14">
    <location>
        <begin position="262"/>
        <end position="283"/>
    </location>
</feature>
<dbReference type="Gene3D" id="3.30.920.10">
    <property type="entry name" value="Frataxin/CyaY"/>
    <property type="match status" value="1"/>
</dbReference>
<dbReference type="GO" id="GO:0005739">
    <property type="term" value="C:mitochondrion"/>
    <property type="evidence" value="ECO:0007669"/>
    <property type="project" value="UniProtKB-SubCell"/>
</dbReference>
<evidence type="ECO:0000256" key="5">
    <source>
        <dbReference type="ARBA" id="ARBA00022448"/>
    </source>
</evidence>
<dbReference type="eggNOG" id="KOG3413">
    <property type="taxonomic scope" value="Eukaryota"/>
</dbReference>
<sequence>MSRPSTALKLSKLLRSARGLSTTVRSPSRLRTSIPRAITAQANPQSFTPASPFSTTQFLAKGLSPESADPAPKEAESESYTTASAPADITAEEYHELADAYLDALIEKLETLQEEREEVDVEYSAGVLTLAFPPNGTYVLNKQPPNKQIWLSSPLTGPKRYDYVMLSEGQDAKEGTGRGEWVYLRDGSSLTEVLEGELGIVVAEVIPPSAPISLSLSLSPPLQSTSTHALIRGYPTSNAAPAHVLASVVKLCSKAPSGAGAAQRRISMHQQRVVETPRFGTES</sequence>
<keyword evidence="16" id="KW-1185">Reference proteome</keyword>
<evidence type="ECO:0000256" key="1">
    <source>
        <dbReference type="ARBA" id="ARBA00004173"/>
    </source>
</evidence>
<dbReference type="EMBL" id="JH921431">
    <property type="protein sequence ID" value="EKD19380.1"/>
    <property type="molecule type" value="Genomic_DNA"/>
</dbReference>
<dbReference type="Pfam" id="PF01491">
    <property type="entry name" value="Frataxin_Cyay"/>
    <property type="match status" value="1"/>
</dbReference>
<dbReference type="GO" id="GO:0034986">
    <property type="term" value="F:iron chaperone activity"/>
    <property type="evidence" value="ECO:0007669"/>
    <property type="project" value="TreeGrafter"/>
</dbReference>
<dbReference type="EC" id="1.16.3.1" evidence="3"/>
<dbReference type="GO" id="GO:0006879">
    <property type="term" value="P:intracellular iron ion homeostasis"/>
    <property type="evidence" value="ECO:0007669"/>
    <property type="project" value="UniProtKB-KW"/>
</dbReference>
<evidence type="ECO:0000313" key="15">
    <source>
        <dbReference type="EMBL" id="EKD19380.1"/>
    </source>
</evidence>
<evidence type="ECO:0000256" key="7">
    <source>
        <dbReference type="ARBA" id="ARBA00022946"/>
    </source>
</evidence>
<feature type="region of interest" description="Disordered" evidence="14">
    <location>
        <begin position="60"/>
        <end position="84"/>
    </location>
</feature>
<dbReference type="InterPro" id="IPR020895">
    <property type="entry name" value="Frataxin_CS"/>
</dbReference>
<dbReference type="GO" id="GO:0008198">
    <property type="term" value="F:ferrous iron binding"/>
    <property type="evidence" value="ECO:0007669"/>
    <property type="project" value="TreeGrafter"/>
</dbReference>
<keyword evidence="5" id="KW-0813">Transport</keyword>
<feature type="coiled-coil region" evidence="13">
    <location>
        <begin position="95"/>
        <end position="122"/>
    </location>
</feature>
<evidence type="ECO:0000256" key="9">
    <source>
        <dbReference type="ARBA" id="ARBA00023004"/>
    </source>
</evidence>
<evidence type="ECO:0000313" key="16">
    <source>
        <dbReference type="Proteomes" id="UP000006753"/>
    </source>
</evidence>
<name>K1WNX2_MARBU</name>
<reference evidence="15 16" key="1">
    <citation type="journal article" date="2012" name="BMC Genomics">
        <title>Sequencing the genome of Marssonina brunnea reveals fungus-poplar co-evolution.</title>
        <authorList>
            <person name="Zhu S."/>
            <person name="Cao Y.-Z."/>
            <person name="Jiang C."/>
            <person name="Tan B.-Y."/>
            <person name="Wang Z."/>
            <person name="Feng S."/>
            <person name="Zhang L."/>
            <person name="Su X.-H."/>
            <person name="Brejova B."/>
            <person name="Vinar T."/>
            <person name="Xu M."/>
            <person name="Wang M.-X."/>
            <person name="Zhang S.-G."/>
            <person name="Huang M.-R."/>
            <person name="Wu R."/>
            <person name="Zhou Y."/>
        </authorList>
    </citation>
    <scope>NUCLEOTIDE SEQUENCE [LARGE SCALE GENOMIC DNA]</scope>
    <source>
        <strain evidence="15 16">MB_m1</strain>
    </source>
</reference>
<keyword evidence="13" id="KW-0175">Coiled coil</keyword>
<dbReference type="OrthoDB" id="1897642at2759"/>
<dbReference type="InParanoid" id="K1WNX2"/>
<dbReference type="STRING" id="1072389.K1WNX2"/>
<dbReference type="HOGENOM" id="CLU_080880_0_0_1"/>
<accession>K1WNX2</accession>